<organism evidence="2 3">
    <name type="scientific">Chitinasiproducens palmae</name>
    <dbReference type="NCBI Taxonomy" id="1770053"/>
    <lineage>
        <taxon>Bacteria</taxon>
        <taxon>Pseudomonadati</taxon>
        <taxon>Pseudomonadota</taxon>
        <taxon>Betaproteobacteria</taxon>
        <taxon>Burkholderiales</taxon>
        <taxon>Burkholderiaceae</taxon>
        <taxon>Chitinasiproducens</taxon>
    </lineage>
</organism>
<sequence>MLIIETQSDLSNFFCSVLFEACLPSMRGSALRPRRLARGRALRPQWPSPITPVRQAQPCPEPWDRWRGTPDTTAATASSSTAASASASASTSAAHCSVGVM</sequence>
<keyword evidence="3" id="KW-1185">Reference proteome</keyword>
<evidence type="ECO:0000313" key="3">
    <source>
        <dbReference type="Proteomes" id="UP000243719"/>
    </source>
</evidence>
<dbReference type="Proteomes" id="UP000243719">
    <property type="component" value="Unassembled WGS sequence"/>
</dbReference>
<dbReference type="AlphaFoldDB" id="A0A1H2PM86"/>
<reference evidence="3" key="1">
    <citation type="submission" date="2016-09" db="EMBL/GenBank/DDBJ databases">
        <authorList>
            <person name="Varghese N."/>
            <person name="Submissions S."/>
        </authorList>
    </citation>
    <scope>NUCLEOTIDE SEQUENCE [LARGE SCALE GENOMIC DNA]</scope>
    <source>
        <strain evidence="3">JS23</strain>
    </source>
</reference>
<dbReference type="EMBL" id="FNLO01000003">
    <property type="protein sequence ID" value="SDV47607.1"/>
    <property type="molecule type" value="Genomic_DNA"/>
</dbReference>
<evidence type="ECO:0000256" key="1">
    <source>
        <dbReference type="SAM" id="MobiDB-lite"/>
    </source>
</evidence>
<feature type="region of interest" description="Disordered" evidence="1">
    <location>
        <begin position="47"/>
        <end position="101"/>
    </location>
</feature>
<name>A0A1H2PM86_9BURK</name>
<feature type="compositionally biased region" description="Low complexity" evidence="1">
    <location>
        <begin position="72"/>
        <end position="94"/>
    </location>
</feature>
<accession>A0A1H2PM86</accession>
<gene>
    <name evidence="2" type="ORF">SAMN05216551_103146</name>
</gene>
<protein>
    <submittedName>
        <fullName evidence="2">Uncharacterized protein</fullName>
    </submittedName>
</protein>
<evidence type="ECO:0000313" key="2">
    <source>
        <dbReference type="EMBL" id="SDV47607.1"/>
    </source>
</evidence>
<proteinExistence type="predicted"/>